<feature type="transmembrane region" description="Helical" evidence="6">
    <location>
        <begin position="148"/>
        <end position="169"/>
    </location>
</feature>
<dbReference type="GO" id="GO:0005886">
    <property type="term" value="C:plasma membrane"/>
    <property type="evidence" value="ECO:0007669"/>
    <property type="project" value="UniProtKB-SubCell"/>
</dbReference>
<evidence type="ECO:0000256" key="2">
    <source>
        <dbReference type="ARBA" id="ARBA00022475"/>
    </source>
</evidence>
<evidence type="ECO:0000256" key="5">
    <source>
        <dbReference type="ARBA" id="ARBA00023136"/>
    </source>
</evidence>
<evidence type="ECO:0000313" key="7">
    <source>
        <dbReference type="EMBL" id="MBB5015335.1"/>
    </source>
</evidence>
<comment type="subcellular location">
    <subcellularLocation>
        <location evidence="1">Cell membrane</location>
        <topology evidence="1">Multi-pass membrane protein</topology>
    </subcellularLocation>
</comment>
<keyword evidence="2" id="KW-1003">Cell membrane</keyword>
<keyword evidence="8" id="KW-1185">Reference proteome</keyword>
<organism evidence="7 8">
    <name type="scientific">Rehaibacterium terrae</name>
    <dbReference type="NCBI Taxonomy" id="1341696"/>
    <lineage>
        <taxon>Bacteria</taxon>
        <taxon>Pseudomonadati</taxon>
        <taxon>Pseudomonadota</taxon>
        <taxon>Gammaproteobacteria</taxon>
        <taxon>Lysobacterales</taxon>
        <taxon>Lysobacteraceae</taxon>
        <taxon>Rehaibacterium</taxon>
    </lineage>
</organism>
<keyword evidence="5 6" id="KW-0472">Membrane</keyword>
<name>A0A7W7XZK0_9GAMM</name>
<evidence type="ECO:0000256" key="6">
    <source>
        <dbReference type="SAM" id="Phobius"/>
    </source>
</evidence>
<sequence>MHWEAFAAFAALQLLFALTPGPAVLFTVAHGMRSGWGASLKAGLGIQFGNGIYFTLSALGLGALLSTSETLFHAVKWVGAAYLMYLGFKAIRDARANAAPRGDAPVPVTQRPFAQGVLTQLANPKSVLFFGALMPQFVDPAAPLLPQYLLFGAICFVTEMPVLAVYGWVAAQGRRLAASERVAVWRERISGALLMGVGASLAAIRRAT</sequence>
<evidence type="ECO:0000313" key="8">
    <source>
        <dbReference type="Proteomes" id="UP000519004"/>
    </source>
</evidence>
<feature type="transmembrane region" description="Helical" evidence="6">
    <location>
        <begin position="42"/>
        <end position="65"/>
    </location>
</feature>
<evidence type="ECO:0000256" key="4">
    <source>
        <dbReference type="ARBA" id="ARBA00022989"/>
    </source>
</evidence>
<dbReference type="InterPro" id="IPR001123">
    <property type="entry name" value="LeuE-type"/>
</dbReference>
<dbReference type="RefSeq" id="WP_183948015.1">
    <property type="nucleotide sequence ID" value="NZ_JACHHX010000006.1"/>
</dbReference>
<evidence type="ECO:0000256" key="1">
    <source>
        <dbReference type="ARBA" id="ARBA00004651"/>
    </source>
</evidence>
<proteinExistence type="predicted"/>
<feature type="transmembrane region" description="Helical" evidence="6">
    <location>
        <begin position="71"/>
        <end position="88"/>
    </location>
</feature>
<dbReference type="PANTHER" id="PTHR30086">
    <property type="entry name" value="ARGININE EXPORTER PROTEIN ARGO"/>
    <property type="match status" value="1"/>
</dbReference>
<dbReference type="PIRSF" id="PIRSF006324">
    <property type="entry name" value="LeuE"/>
    <property type="match status" value="1"/>
</dbReference>
<reference evidence="7 8" key="1">
    <citation type="submission" date="2020-08" db="EMBL/GenBank/DDBJ databases">
        <title>Genomic Encyclopedia of Type Strains, Phase IV (KMG-IV): sequencing the most valuable type-strain genomes for metagenomic binning, comparative biology and taxonomic classification.</title>
        <authorList>
            <person name="Goeker M."/>
        </authorList>
    </citation>
    <scope>NUCLEOTIDE SEQUENCE [LARGE SCALE GENOMIC DNA]</scope>
    <source>
        <strain evidence="7 8">DSM 25897</strain>
    </source>
</reference>
<dbReference type="Pfam" id="PF01810">
    <property type="entry name" value="LysE"/>
    <property type="match status" value="1"/>
</dbReference>
<feature type="transmembrane region" description="Helical" evidence="6">
    <location>
        <begin position="6"/>
        <end position="30"/>
    </location>
</feature>
<dbReference type="PANTHER" id="PTHR30086:SF20">
    <property type="entry name" value="ARGININE EXPORTER PROTEIN ARGO-RELATED"/>
    <property type="match status" value="1"/>
</dbReference>
<keyword evidence="4 6" id="KW-1133">Transmembrane helix</keyword>
<comment type="caution">
    <text evidence="7">The sequence shown here is derived from an EMBL/GenBank/DDBJ whole genome shotgun (WGS) entry which is preliminary data.</text>
</comment>
<accession>A0A7W7XZK0</accession>
<keyword evidence="3 6" id="KW-0812">Transmembrane</keyword>
<dbReference type="EMBL" id="JACHHX010000006">
    <property type="protein sequence ID" value="MBB5015335.1"/>
    <property type="molecule type" value="Genomic_DNA"/>
</dbReference>
<evidence type="ECO:0000256" key="3">
    <source>
        <dbReference type="ARBA" id="ARBA00022692"/>
    </source>
</evidence>
<dbReference type="AlphaFoldDB" id="A0A7W7XZK0"/>
<gene>
    <name evidence="7" type="ORF">HNQ58_001221</name>
</gene>
<dbReference type="GO" id="GO:0015171">
    <property type="term" value="F:amino acid transmembrane transporter activity"/>
    <property type="evidence" value="ECO:0007669"/>
    <property type="project" value="TreeGrafter"/>
</dbReference>
<protein>
    <submittedName>
        <fullName evidence="7">Homoserine/homoserine lactone efflux protein</fullName>
    </submittedName>
</protein>
<dbReference type="Proteomes" id="UP000519004">
    <property type="component" value="Unassembled WGS sequence"/>
</dbReference>